<dbReference type="Proteomes" id="UP000195080">
    <property type="component" value="Chromosome"/>
</dbReference>
<name>A0ABZ2T8N5_9ENTE</name>
<dbReference type="EMBL" id="CP147248">
    <property type="protein sequence ID" value="WYJ87714.1"/>
    <property type="molecule type" value="Genomic_DNA"/>
</dbReference>
<organism evidence="2 3">
    <name type="scientific">Candidatus Enterococcus lemimoniae</name>
    <dbReference type="NCBI Taxonomy" id="1834167"/>
    <lineage>
        <taxon>Bacteria</taxon>
        <taxon>Bacillati</taxon>
        <taxon>Bacillota</taxon>
        <taxon>Bacilli</taxon>
        <taxon>Lactobacillales</taxon>
        <taxon>Enterococcaceae</taxon>
        <taxon>Enterococcus</taxon>
    </lineage>
</organism>
<evidence type="ECO:0000313" key="2">
    <source>
        <dbReference type="EMBL" id="WYJ87714.1"/>
    </source>
</evidence>
<keyword evidence="1" id="KW-0812">Transmembrane</keyword>
<keyword evidence="3" id="KW-1185">Reference proteome</keyword>
<accession>A0ABZ2T8N5</accession>
<evidence type="ECO:0000256" key="1">
    <source>
        <dbReference type="SAM" id="Phobius"/>
    </source>
</evidence>
<proteinExistence type="predicted"/>
<keyword evidence="1" id="KW-1133">Transmembrane helix</keyword>
<evidence type="ECO:0008006" key="4">
    <source>
        <dbReference type="Google" id="ProtNLM"/>
    </source>
</evidence>
<gene>
    <name evidence="2" type="ORF">A5866_002838</name>
</gene>
<sequence length="206" mass="23337">MKHKQKFVHIIWIVPVFIVSLIMGSVAAYAAMMVREEKANLFQIGNLQTKVNEVFNEPTTILPDTSVEKKVAIENTGTINQFVRVMIQPEIRIENSGNTRLLPSKVGTEVLLDMNSTHWKLGEDGYYYYLKTLQPGGANSTEKLFTQVTLKKELGIEYHKANFNLLVKVEAVNCAKYAYRDAWWQGTVPSTKELKAIDNQLANKAD</sequence>
<keyword evidence="1" id="KW-0472">Membrane</keyword>
<feature type="transmembrane region" description="Helical" evidence="1">
    <location>
        <begin position="7"/>
        <end position="32"/>
    </location>
</feature>
<dbReference type="RefSeq" id="WP_086445059.1">
    <property type="nucleotide sequence ID" value="NZ_CP147248.1"/>
</dbReference>
<evidence type="ECO:0000313" key="3">
    <source>
        <dbReference type="Proteomes" id="UP000195080"/>
    </source>
</evidence>
<reference evidence="3" key="1">
    <citation type="submission" date="2017-05" db="EMBL/GenBank/DDBJ databases">
        <title>The Genome Sequence of EEnterococcus faecalis 9F2_4866.</title>
        <authorList>
            <consortium name="The Broad Institute Genomics Platform"/>
            <consortium name="The Broad Institute Genomic Center for Infectious Diseases"/>
            <person name="Earl A."/>
            <person name="Manson A."/>
            <person name="Schwartman J."/>
            <person name="Gilmore M."/>
            <person name="Abouelleil A."/>
            <person name="Cao P."/>
            <person name="Chapman S."/>
            <person name="Cusick C."/>
            <person name="Shea T."/>
            <person name="Young S."/>
            <person name="Neafsey D."/>
            <person name="Nusbaum C."/>
            <person name="Birren B."/>
        </authorList>
    </citation>
    <scope>NUCLEOTIDE SEQUENCE [LARGE SCALE GENOMIC DNA]</scope>
    <source>
        <strain evidence="3">12C11_DIV0727</strain>
    </source>
</reference>
<protein>
    <recommendedName>
        <fullName evidence="4">Alternate signal-mediated exported protein</fullName>
    </recommendedName>
</protein>